<dbReference type="Pfam" id="PF00849">
    <property type="entry name" value="PseudoU_synth_2"/>
    <property type="match status" value="1"/>
</dbReference>
<proteinExistence type="predicted"/>
<dbReference type="PANTHER" id="PTHR21600:SF89">
    <property type="entry name" value="RIBOSOMAL LARGE SUBUNIT PSEUDOURIDINE SYNTHASE A"/>
    <property type="match status" value="1"/>
</dbReference>
<dbReference type="InterPro" id="IPR006145">
    <property type="entry name" value="PsdUridine_synth_RsuA/RluA"/>
</dbReference>
<evidence type="ECO:0000259" key="1">
    <source>
        <dbReference type="Pfam" id="PF00849"/>
    </source>
</evidence>
<dbReference type="OrthoDB" id="9807829at2"/>
<dbReference type="STRING" id="266128.ABB25_12475"/>
<dbReference type="AlphaFoldDB" id="A0A0R0BCR8"/>
<organism evidence="2 3">
    <name type="scientific">Stenotrophomonas koreensis</name>
    <dbReference type="NCBI Taxonomy" id="266128"/>
    <lineage>
        <taxon>Bacteria</taxon>
        <taxon>Pseudomonadati</taxon>
        <taxon>Pseudomonadota</taxon>
        <taxon>Gammaproteobacteria</taxon>
        <taxon>Lysobacterales</taxon>
        <taxon>Lysobacteraceae</taxon>
        <taxon>Stenotrophomonas</taxon>
    </lineage>
</organism>
<dbReference type="PATRIC" id="fig|266128.3.peg.1552"/>
<dbReference type="InterPro" id="IPR050188">
    <property type="entry name" value="RluA_PseudoU_synthase"/>
</dbReference>
<dbReference type="GO" id="GO:0140098">
    <property type="term" value="F:catalytic activity, acting on RNA"/>
    <property type="evidence" value="ECO:0007669"/>
    <property type="project" value="UniProtKB-ARBA"/>
</dbReference>
<dbReference type="InterPro" id="IPR020103">
    <property type="entry name" value="PsdUridine_synth_cat_dom_sf"/>
</dbReference>
<dbReference type="GO" id="GO:0009982">
    <property type="term" value="F:pseudouridine synthase activity"/>
    <property type="evidence" value="ECO:0007669"/>
    <property type="project" value="InterPro"/>
</dbReference>
<feature type="domain" description="Pseudouridine synthase RsuA/RluA-like" evidence="1">
    <location>
        <begin position="13"/>
        <end position="160"/>
    </location>
</feature>
<dbReference type="GO" id="GO:0000455">
    <property type="term" value="P:enzyme-directed rRNA pseudouridine synthesis"/>
    <property type="evidence" value="ECO:0007669"/>
    <property type="project" value="TreeGrafter"/>
</dbReference>
<name>A0A0R0BCR8_9GAMM</name>
<evidence type="ECO:0000313" key="3">
    <source>
        <dbReference type="Proteomes" id="UP000051254"/>
    </source>
</evidence>
<keyword evidence="3" id="KW-1185">Reference proteome</keyword>
<dbReference type="GO" id="GO:0003723">
    <property type="term" value="F:RNA binding"/>
    <property type="evidence" value="ECO:0007669"/>
    <property type="project" value="InterPro"/>
</dbReference>
<protein>
    <submittedName>
        <fullName evidence="2">Pseudouridine synthase</fullName>
    </submittedName>
</protein>
<dbReference type="Gene3D" id="3.30.2350.10">
    <property type="entry name" value="Pseudouridine synthase"/>
    <property type="match status" value="1"/>
</dbReference>
<dbReference type="SUPFAM" id="SSF55120">
    <property type="entry name" value="Pseudouridine synthase"/>
    <property type="match status" value="1"/>
</dbReference>
<reference evidence="2 3" key="1">
    <citation type="submission" date="2015-05" db="EMBL/GenBank/DDBJ databases">
        <title>Genome sequencing and analysis of members of genus Stenotrophomonas.</title>
        <authorList>
            <person name="Patil P.P."/>
            <person name="Midha S."/>
            <person name="Patil P.B."/>
        </authorList>
    </citation>
    <scope>NUCLEOTIDE SEQUENCE [LARGE SCALE GENOMIC DNA]</scope>
    <source>
        <strain evidence="2 3">DSM 17805</strain>
    </source>
</reference>
<dbReference type="PANTHER" id="PTHR21600">
    <property type="entry name" value="MITOCHONDRIAL RNA PSEUDOURIDINE SYNTHASE"/>
    <property type="match status" value="1"/>
</dbReference>
<accession>A0A0R0BCR8</accession>
<comment type="caution">
    <text evidence="2">The sequence shown here is derived from an EMBL/GenBank/DDBJ whole genome shotgun (WGS) entry which is preliminary data.</text>
</comment>
<dbReference type="CDD" id="cd02869">
    <property type="entry name" value="PseudoU_synth_RluA_like"/>
    <property type="match status" value="1"/>
</dbReference>
<gene>
    <name evidence="2" type="ORF">ABB25_12475</name>
</gene>
<dbReference type="EMBL" id="LDJH01000027">
    <property type="protein sequence ID" value="KRG55120.1"/>
    <property type="molecule type" value="Genomic_DNA"/>
</dbReference>
<sequence>MRVDVSIAYLDDHLIVADKPSGLLSVPGRAAENQDCVVLRLQALYPDALTVHRLDMVTSGLLLHARGKAMQIALSGLFERRQVHKRYIALVEGEMADEAGEIDLPLRCDWDNRPRQMVDFELGKRAHTRWQLLGHEAGNSRVLLEPVTGRSHQLRLHLASIGHPIVGDEMYGATPAVRVCLHASELGFAHPCSGQPLMIHSPAPF</sequence>
<dbReference type="Proteomes" id="UP000051254">
    <property type="component" value="Unassembled WGS sequence"/>
</dbReference>
<evidence type="ECO:0000313" key="2">
    <source>
        <dbReference type="EMBL" id="KRG55120.1"/>
    </source>
</evidence>